<accession>A0A839XR96</accession>
<dbReference type="AlphaFoldDB" id="A0A839XR96"/>
<protein>
    <submittedName>
        <fullName evidence="3">UDP-glucose 4-epimerase</fullName>
        <ecNumber evidence="3">5.1.3.2</ecNumber>
    </submittedName>
</protein>
<dbReference type="SUPFAM" id="SSF51735">
    <property type="entry name" value="NAD(P)-binding Rossmann-fold domains"/>
    <property type="match status" value="1"/>
</dbReference>
<dbReference type="Gene3D" id="3.40.50.720">
    <property type="entry name" value="NAD(P)-binding Rossmann-like Domain"/>
    <property type="match status" value="1"/>
</dbReference>
<name>A0A839XR96_9PSEU</name>
<evidence type="ECO:0000256" key="1">
    <source>
        <dbReference type="ARBA" id="ARBA00007637"/>
    </source>
</evidence>
<reference evidence="3 4" key="1">
    <citation type="submission" date="2020-08" db="EMBL/GenBank/DDBJ databases">
        <title>Sequencing the genomes of 1000 actinobacteria strains.</title>
        <authorList>
            <person name="Klenk H.-P."/>
        </authorList>
    </citation>
    <scope>NUCLEOTIDE SEQUENCE [LARGE SCALE GENOMIC DNA]</scope>
    <source>
        <strain evidence="3 4">DSM 45267</strain>
    </source>
</reference>
<evidence type="ECO:0000259" key="2">
    <source>
        <dbReference type="Pfam" id="PF01370"/>
    </source>
</evidence>
<evidence type="ECO:0000313" key="3">
    <source>
        <dbReference type="EMBL" id="MBB3665227.1"/>
    </source>
</evidence>
<comment type="similarity">
    <text evidence="1">Belongs to the NAD(P)-dependent epimerase/dehydratase family.</text>
</comment>
<keyword evidence="3" id="KW-0413">Isomerase</keyword>
<evidence type="ECO:0000313" key="4">
    <source>
        <dbReference type="Proteomes" id="UP000564573"/>
    </source>
</evidence>
<dbReference type="GO" id="GO:0003978">
    <property type="term" value="F:UDP-glucose 4-epimerase activity"/>
    <property type="evidence" value="ECO:0007669"/>
    <property type="project" value="UniProtKB-EC"/>
</dbReference>
<dbReference type="RefSeq" id="WP_183786457.1">
    <property type="nucleotide sequence ID" value="NZ_JACIBS010000003.1"/>
</dbReference>
<dbReference type="Proteomes" id="UP000564573">
    <property type="component" value="Unassembled WGS sequence"/>
</dbReference>
<sequence>MAARLRPLRGTDAMPSTTNDIAPRAVLVTGAAGLIGVPVVRVLRARGFRVVAVDDGSAGTLHRLDEFADCAEVQRHVLDIRQRSELVQLMAAEHPWAVVHLAAQHFIPACDSAPAETLAINVLGTQHVLDACAVHPPQRLVFTSTADVYAASESPHHEDDPVGPQGVYGWSKLFGERLLQDQAHRLGHCTAVIARLFNVYGPGDPHPHLLPEVLQQARHGQTLDLGDLNAARDFVYVDDVAEALLALLRTPCAGVFNIGAGVPVAGRELVELVGSLTGRHLETRVDPDRLRHRSRPVSCANPERLRQIVPWWPHTPLREGIRRTIAADLLARVDESEGKAS</sequence>
<dbReference type="InterPro" id="IPR001509">
    <property type="entry name" value="Epimerase_deHydtase"/>
</dbReference>
<proteinExistence type="inferred from homology"/>
<gene>
    <name evidence="3" type="ORF">FB384_004180</name>
</gene>
<dbReference type="Pfam" id="PF01370">
    <property type="entry name" value="Epimerase"/>
    <property type="match status" value="1"/>
</dbReference>
<dbReference type="InterPro" id="IPR036291">
    <property type="entry name" value="NAD(P)-bd_dom_sf"/>
</dbReference>
<organism evidence="3 4">
    <name type="scientific">Prauserella sediminis</name>
    <dbReference type="NCBI Taxonomy" id="577680"/>
    <lineage>
        <taxon>Bacteria</taxon>
        <taxon>Bacillati</taxon>
        <taxon>Actinomycetota</taxon>
        <taxon>Actinomycetes</taxon>
        <taxon>Pseudonocardiales</taxon>
        <taxon>Pseudonocardiaceae</taxon>
        <taxon>Prauserella</taxon>
        <taxon>Prauserella salsuginis group</taxon>
    </lineage>
</organism>
<dbReference type="PANTHER" id="PTHR43000">
    <property type="entry name" value="DTDP-D-GLUCOSE 4,6-DEHYDRATASE-RELATED"/>
    <property type="match status" value="1"/>
</dbReference>
<dbReference type="EMBL" id="JACIBS010000003">
    <property type="protein sequence ID" value="MBB3665227.1"/>
    <property type="molecule type" value="Genomic_DNA"/>
</dbReference>
<comment type="caution">
    <text evidence="3">The sequence shown here is derived from an EMBL/GenBank/DDBJ whole genome shotgun (WGS) entry which is preliminary data.</text>
</comment>
<keyword evidence="4" id="KW-1185">Reference proteome</keyword>
<feature type="domain" description="NAD-dependent epimerase/dehydratase" evidence="2">
    <location>
        <begin position="26"/>
        <end position="259"/>
    </location>
</feature>
<dbReference type="EC" id="5.1.3.2" evidence="3"/>
<dbReference type="Gene3D" id="3.90.25.10">
    <property type="entry name" value="UDP-galactose 4-epimerase, domain 1"/>
    <property type="match status" value="1"/>
</dbReference>